<protein>
    <submittedName>
        <fullName evidence="7">2-dehydro-3-deoxyphosphogluconate aldolase</fullName>
    </submittedName>
</protein>
<sequence>MISEFPKLTVILRGYEFEDLDTIMDAIQHEDCAVEVTLNSPDVFNSLEKLVAKYGDKMMIGAGTVLNLDDARKVIDCGVKFLLSPVMLETEVLQLCQENNVISVPAAMTPTEVQALFTKGADIVKVFPANVVGEPFFKGLRGPLGDLPLMAVGGVSIQNVSSFIEAGASYIGVGSALFAQEAVKNKDKVTLVKNVRDFLKRMEVK</sequence>
<gene>
    <name evidence="6" type="ORF">GGG87_07055</name>
    <name evidence="7" type="ORF">GGH11_07145</name>
</gene>
<proteinExistence type="inferred from homology"/>
<evidence type="ECO:0000313" key="7">
    <source>
        <dbReference type="EMBL" id="MWV56747.1"/>
    </source>
</evidence>
<organism evidence="7 9">
    <name type="scientific">Streptococcus zhangguiae</name>
    <dbReference type="NCBI Taxonomy" id="2664091"/>
    <lineage>
        <taxon>Bacteria</taxon>
        <taxon>Bacillati</taxon>
        <taxon>Bacillota</taxon>
        <taxon>Bacilli</taxon>
        <taxon>Lactobacillales</taxon>
        <taxon>Streptococcaceae</taxon>
        <taxon>Streptococcus</taxon>
    </lineage>
</organism>
<comment type="pathway">
    <text evidence="1">Carbohydrate acid metabolism.</text>
</comment>
<reference evidence="7 9" key="1">
    <citation type="submission" date="2019-10" db="EMBL/GenBank/DDBJ databases">
        <title>Streptococcis sp, isolated from the respiratory tract of Marmot.</title>
        <authorList>
            <person name="Zhang G."/>
        </authorList>
    </citation>
    <scope>NUCLEOTIDE SEQUENCE [LARGE SCALE GENOMIC DNA]</scope>
    <source>
        <strain evidence="7">Zg-70</strain>
        <strain evidence="9">zg-70</strain>
    </source>
</reference>
<accession>A0A6I4RIX0</accession>
<dbReference type="Gene3D" id="3.20.20.70">
    <property type="entry name" value="Aldolase class I"/>
    <property type="match status" value="1"/>
</dbReference>
<keyword evidence="4" id="KW-0456">Lyase</keyword>
<evidence type="ECO:0000256" key="3">
    <source>
        <dbReference type="ARBA" id="ARBA00011233"/>
    </source>
</evidence>
<dbReference type="Proteomes" id="UP000435423">
    <property type="component" value="Unassembled WGS sequence"/>
</dbReference>
<dbReference type="AlphaFoldDB" id="A0A6I4RIX0"/>
<dbReference type="RefSeq" id="WP_154608949.1">
    <property type="nucleotide sequence ID" value="NZ_CP072115.1"/>
</dbReference>
<evidence type="ECO:0000313" key="9">
    <source>
        <dbReference type="Proteomes" id="UP000435423"/>
    </source>
</evidence>
<keyword evidence="8" id="KW-1185">Reference proteome</keyword>
<keyword evidence="5" id="KW-0119">Carbohydrate metabolism</keyword>
<reference evidence="6 8" key="2">
    <citation type="submission" date="2019-11" db="EMBL/GenBank/DDBJ databases">
        <title>Streptococcis sp. isolated from the respiratory tract of Marmot.</title>
        <authorList>
            <person name="Zhang G."/>
        </authorList>
    </citation>
    <scope>NUCLEOTIDE SEQUENCE [LARGE SCALE GENOMIC DNA]</scope>
    <source>
        <strain evidence="8">zg-86</strain>
        <strain evidence="6">Zg-86</strain>
    </source>
</reference>
<comment type="caution">
    <text evidence="7">The sequence shown here is derived from an EMBL/GenBank/DDBJ whole genome shotgun (WGS) entry which is preliminary data.</text>
</comment>
<dbReference type="SUPFAM" id="SSF51569">
    <property type="entry name" value="Aldolase"/>
    <property type="match status" value="1"/>
</dbReference>
<dbReference type="EMBL" id="WLCG01000009">
    <property type="protein sequence ID" value="MTB64750.1"/>
    <property type="molecule type" value="Genomic_DNA"/>
</dbReference>
<evidence type="ECO:0000313" key="6">
    <source>
        <dbReference type="EMBL" id="MTB64750.1"/>
    </source>
</evidence>
<dbReference type="EMBL" id="WUBJ01000008">
    <property type="protein sequence ID" value="MWV56747.1"/>
    <property type="molecule type" value="Genomic_DNA"/>
</dbReference>
<evidence type="ECO:0000256" key="5">
    <source>
        <dbReference type="ARBA" id="ARBA00023277"/>
    </source>
</evidence>
<comment type="subunit">
    <text evidence="3">Homotrimer.</text>
</comment>
<dbReference type="CDD" id="cd00452">
    <property type="entry name" value="KDPG_aldolase"/>
    <property type="match status" value="1"/>
</dbReference>
<dbReference type="PANTHER" id="PTHR30246">
    <property type="entry name" value="2-KETO-3-DEOXY-6-PHOSPHOGLUCONATE ALDOLASE"/>
    <property type="match status" value="1"/>
</dbReference>
<dbReference type="InterPro" id="IPR000887">
    <property type="entry name" value="Aldlse_KDPG_KHG"/>
</dbReference>
<comment type="similarity">
    <text evidence="2">Belongs to the KHG/KDPG aldolase family.</text>
</comment>
<dbReference type="Pfam" id="PF01081">
    <property type="entry name" value="Aldolase"/>
    <property type="match status" value="1"/>
</dbReference>
<evidence type="ECO:0000256" key="1">
    <source>
        <dbReference type="ARBA" id="ARBA00004761"/>
    </source>
</evidence>
<evidence type="ECO:0000313" key="8">
    <source>
        <dbReference type="Proteomes" id="UP000435060"/>
    </source>
</evidence>
<evidence type="ECO:0000256" key="2">
    <source>
        <dbReference type="ARBA" id="ARBA00006906"/>
    </source>
</evidence>
<dbReference type="GO" id="GO:0016829">
    <property type="term" value="F:lyase activity"/>
    <property type="evidence" value="ECO:0007669"/>
    <property type="project" value="UniProtKB-KW"/>
</dbReference>
<name>A0A6I4RIX0_9STRE</name>
<dbReference type="InterPro" id="IPR013785">
    <property type="entry name" value="Aldolase_TIM"/>
</dbReference>
<dbReference type="PANTHER" id="PTHR30246:SF1">
    <property type="entry name" value="2-DEHYDRO-3-DEOXY-6-PHOSPHOGALACTONATE ALDOLASE-RELATED"/>
    <property type="match status" value="1"/>
</dbReference>
<dbReference type="Proteomes" id="UP000435060">
    <property type="component" value="Unassembled WGS sequence"/>
</dbReference>
<evidence type="ECO:0000256" key="4">
    <source>
        <dbReference type="ARBA" id="ARBA00023239"/>
    </source>
</evidence>